<feature type="domain" description="Vitellogenin" evidence="7">
    <location>
        <begin position="40"/>
        <end position="653"/>
    </location>
</feature>
<dbReference type="Gene3D" id="2.20.80.10">
    <property type="entry name" value="Lipovitellin-phosvitin complex, chain A, domain 4"/>
    <property type="match status" value="1"/>
</dbReference>
<feature type="signal peptide" evidence="6">
    <location>
        <begin position="1"/>
        <end position="23"/>
    </location>
</feature>
<dbReference type="EMBL" id="HBUF01172020">
    <property type="protein sequence ID" value="CAG6653104.1"/>
    <property type="molecule type" value="Transcribed_RNA"/>
</dbReference>
<dbReference type="InterPro" id="IPR001846">
    <property type="entry name" value="VWF_type-D"/>
</dbReference>
<dbReference type="PROSITE" id="PS51233">
    <property type="entry name" value="VWFD"/>
    <property type="match status" value="1"/>
</dbReference>
<dbReference type="SUPFAM" id="SSF56968">
    <property type="entry name" value="Lipovitellin-phosvitin complex, beta-sheet shell regions"/>
    <property type="match status" value="2"/>
</dbReference>
<evidence type="ECO:0000259" key="7">
    <source>
        <dbReference type="PROSITE" id="PS51211"/>
    </source>
</evidence>
<accession>A0A8D8WCP4</accession>
<dbReference type="SMART" id="SM01169">
    <property type="entry name" value="DUF1943"/>
    <property type="match status" value="1"/>
</dbReference>
<evidence type="ECO:0000313" key="9">
    <source>
        <dbReference type="EMBL" id="CAG6653104.1"/>
    </source>
</evidence>
<dbReference type="InterPro" id="IPR015817">
    <property type="entry name" value="Vitellinogen_open_b-sht_sub1"/>
</dbReference>
<evidence type="ECO:0000256" key="3">
    <source>
        <dbReference type="PROSITE-ProRule" id="PRU00557"/>
    </source>
</evidence>
<dbReference type="Gene3D" id="2.30.230.10">
    <property type="entry name" value="Lipovitellin, beta-sheet shell regions, chain A"/>
    <property type="match status" value="1"/>
</dbReference>
<dbReference type="Pfam" id="PF09172">
    <property type="entry name" value="Vit_open_b-sht"/>
    <property type="match status" value="1"/>
</dbReference>
<dbReference type="InterPro" id="IPR050733">
    <property type="entry name" value="Vitellogenin/Apolipophorin"/>
</dbReference>
<dbReference type="Gene3D" id="1.25.10.20">
    <property type="entry name" value="Vitellinogen, superhelical"/>
    <property type="match status" value="1"/>
</dbReference>
<protein>
    <submittedName>
        <fullName evidence="9">Apolipophorins</fullName>
    </submittedName>
</protein>
<dbReference type="PANTHER" id="PTHR23345:SF36">
    <property type="entry name" value="APOLIPOPHORINS"/>
    <property type="match status" value="1"/>
</dbReference>
<dbReference type="InterPro" id="IPR015255">
    <property type="entry name" value="Vitellinogen_open_b-sht"/>
</dbReference>
<evidence type="ECO:0000256" key="2">
    <source>
        <dbReference type="ARBA" id="ARBA00023180"/>
    </source>
</evidence>
<dbReference type="SMART" id="SM00638">
    <property type="entry name" value="LPD_N"/>
    <property type="match status" value="1"/>
</dbReference>
<keyword evidence="2" id="KW-0325">Glycoprotein</keyword>
<dbReference type="InterPro" id="IPR015816">
    <property type="entry name" value="Vitellinogen_b-sht_N"/>
</dbReference>
<dbReference type="SMART" id="SM00216">
    <property type="entry name" value="VWD"/>
    <property type="match status" value="1"/>
</dbReference>
<dbReference type="Gene3D" id="2.20.50.20">
    <property type="entry name" value="Lipovitellin. Chain A, domain 3"/>
    <property type="match status" value="1"/>
</dbReference>
<dbReference type="Pfam" id="PF01347">
    <property type="entry name" value="Vitellogenin_N"/>
    <property type="match status" value="1"/>
</dbReference>
<dbReference type="PANTHER" id="PTHR23345">
    <property type="entry name" value="VITELLOGENIN-RELATED"/>
    <property type="match status" value="1"/>
</dbReference>
<organism evidence="9">
    <name type="scientific">Cacopsylla melanoneura</name>
    <dbReference type="NCBI Taxonomy" id="428564"/>
    <lineage>
        <taxon>Eukaryota</taxon>
        <taxon>Metazoa</taxon>
        <taxon>Ecdysozoa</taxon>
        <taxon>Arthropoda</taxon>
        <taxon>Hexapoda</taxon>
        <taxon>Insecta</taxon>
        <taxon>Pterygota</taxon>
        <taxon>Neoptera</taxon>
        <taxon>Paraneoptera</taxon>
        <taxon>Hemiptera</taxon>
        <taxon>Sternorrhyncha</taxon>
        <taxon>Psylloidea</taxon>
        <taxon>Psyllidae</taxon>
        <taxon>Psyllinae</taxon>
        <taxon>Cacopsylla</taxon>
    </lineage>
</organism>
<evidence type="ECO:0000256" key="6">
    <source>
        <dbReference type="SAM" id="SignalP"/>
    </source>
</evidence>
<feature type="coiled-coil region" evidence="4">
    <location>
        <begin position="2613"/>
        <end position="2640"/>
    </location>
</feature>
<dbReference type="SUPFAM" id="SSF48431">
    <property type="entry name" value="Lipovitellin-phosvitin complex, superhelical domain"/>
    <property type="match status" value="1"/>
</dbReference>
<sequence length="3503" mass="388442">MGHPNHCVIFVVLLLFGPIFISADKKCTLGCHGSQSVFKYVEGEVYKYTLHGSSITSVPGAKGDSASLSLDATVEVLAGPSCTFTLKVTDAKLTGADGKTFKAPKEVTEFPVQFSTSGSKVFNEICSNDADTQASLNIKRGIISHFQSSVLKDSGNAVFHETDFLGACSTNFQFEKEGNDVSVTKTRDLNSCAYREDLNLAFLSTPYYVQSDQQSSPLLYPTYESEQKFQDGVLKESDVSESYVYRPLAAPESGAKVKVYSKLTLVSHAKGALPDGGCKTPRSLIFEAAHEPTSPASVDSLVKAVQNVVDNVEPTVQFEGANKFISFVAIVKQAKKEDLAKVWSVLKSGGGVKNPQTAKGVFLDALFRAGTGDSISVAVDLLKNKEIPKEEADAWYLSFGFSKHADKSSLASVASLLDDNSSWQLYLGAGSLANRYFREHSAQGVAEFETLLQKLAAPLKGGCAGKGHKETDKIIASLRGLANVKHLTSEAAELVGKCFSDPNASAKLRAAALDTFQTDAGKPELRTKAIALLKDVTEDSELRIKAYLGLVECVCAETAKVIKELIENEPIRQVANFITTHLRNLKSTVNPSKEAAKFLYGAIPLPGKYKWPQDLRKYSSNHEFSYLFDSLNLGASGEGNIIFSPKSFVPRAVSLNLTAQVFGQAFNTFEIDIRAENIEYLLEQQFGPRGQFKPQFDKFRKQALNNATDAADDVYNKLKAKYQRLVKNRDTRSAEQLWDEEDGLDAKYRKDPLETLMSPVEMLVQEDDLVNNAEEELERIRRSADSDAFFKKVDQVAGLDNYDLDVYVKILGSGVGWGHYHGDSQIKDVLDKAANTIQEEIEENKKEGKKFDFRKHFTFLDAELLYPTSLGLTLRLNAVGSSVVNLKFQASKPNTDEVSFTALPSAAVEVVGILSVDGYVAESGLKLTSTLHSSTGTEVSLKKLSKAGFELKVGVPVKKQDIINFKTEITSVVKEPGLAYVETPIKFNVKNAEYGGCFDQLMPLVGVTPCAVVSFPFDGQKFLNPIYGPSKLSLKVDKEDESLKTFLFKIHYDDKEQGLKKFELLLDTPESKTERKVQLLGELKCTDDKKEVKASFVSPIKTADFEGSLVKSASQVSLNSKFLSEGVEYSAKIGAEISGSGSHRTYKPFLEYKIPDIATNNKFITKKGGKNKAQPVITVEGEIILDELPGASGEKHNHQYTFKNLGIGTPNNKYVLNGNYKTGKFPDGESDLVISYEKQTLGLKHKIALKSPNENTFEDSVYFEVRSSQYPDFGIALDYGTTYIKSNVSNVITRKLSKHVKFTHGNNPQSETSRLSYQGTSKTDYNRETHDFDMTHDNEISYPLINLNAKGNVKVVMKKDSGNLINADINGKYDKAAFTSHLDAKFGQKKPGEYDVTFKNKFLANSLEAEFKRVIVSDEKQKFTNTLSFASDSAKAGNGKYSLNAEVTNNKKSDTVNKRIQASLFVPQEEKPLKVDAGYKWGSTEVKTHVDVTLGDDPYLSSSSQLVLSKTSPSGSFKLDLSDLLKSQASFKYVAGKEYGNDFTIQLLAPKLQRAVKGKTSFTIDGDKYKGFFEFLFDAEKDPSKKIRLDTDTLLQLTDSKKRFATDNQLTILSYVTKFKADAKADEKGDEQQKNKKHSWSFDLTFPSEAVFKGSYNGEANVKKHDGDYKFDLDLTREGKSTEYIAKLPKKLTLHVKVDKIDVGNATFNSDVNFKLDGESRDIVDVNANVHSLINGDKRVYGYEHKAKGSVIPENNVKFSTEQSTEYLDTDFKLTEKKSFPPFVTKLEFGVTKIGQGSFELAAKGKKLSYTVAGKIDESYSTNSIQEFKFSSDNTFDIHTPKSVLQSDNSLKWNKEKFIKVNLGLHGKEKGVSVNGEVETHSVSKRTFSGSLTAEVPNPKEDTAGKIDGNLSVKWENQEAGLSIKGETFKDKNGGKVSILANHPKTGKVEISGSNKILKDNKGVNAELTFIRNEKKVKLGLKTDLTKNKPEFDFTVDQDAGKSRVYVKYDKKDDNHLSGAVKLQWIANGGGSLDADVDADYRSLEDFNYKLNIDSPVLKINKVRLEVNNKPAKGEAQKIQYSVKVGGKVVIAGSSNFVYKDEGDKKVIEGSGSFKYEDKTYPITFKYVAKSLHKSTDGEVGELAKFNIVCDGLKLKLEGENKVTDEEFRVYRNYCDDGKCFVNEVSYKFKGSDVLDYEQELIVQLDFRPLLKFAELPETEPIKLKASTKRYGLALNQQLEIKWSPTDKIEYNVYLESTKAGVVVTLPKRTLALESTYDLKKDKGFLGEAYLWLDKVKAPEQKTGLLVKYDNSYDKDQRTVAASGEVRFSHPALPKDMSVSGRAELLKDWANVVDANVDIDVFQKKGQKIVIDLSVNREKRDKGQKVNTKFSVVSKDQNLNFVLGGHTILDNEKLEDHTTITYVDKNNKKRDGLLHFEYSKQKFVGRVLLFDLIQWKGIEELKINQKDTYLEYTSKHEINGNKFGEHLTINKKAVLDYVLKWKCHDKPERELGFKSEFNYNTKAEVQVTALKEGKKVEVALVTVKFDQENFLKTSEALSLDDIKEVVVTVKDDIRGLFKDHSDLLTKIGKELEEETNYRAAEFTKAKPNLKPAITAINNQLKEMKEEIANDKALKDAAEHVKRTFNDLLDTFVTLFEAFTHVLETVTSVSFDLVDKLVETIKTLTPAVVDAYTKITKYAIDAVDSVLKAGVATVNSFIDELKKHEGDFKGITTFGNDLFLGVGKVVAKWYAQVQKETAEFYRVLSEQLKSLPLYPMLKEKLDEIKNLQVPENVLSVVLEVLEGLKDSLPTPELKSFADSLIDYLKKVIESDQKINFDSEELKKLLNQFVEALKSVFPFLPSLKSSGTGVGELKPSVFLPIPLSALFKYPFKLGAVHVSTINNIINGELPFKISQASYTAFRGLMKPEELLPPYSATGVIVDKSYVITYNGKWLPLAGSCSYVLAQDLRNNNFSVSIKVQNGKFSSVVVTDKEDEVEVFVDKKVKLNAADSEYPVRSKNIHSWRQYGKVLILGLSGVFVECSDSFDLCSVTVNGYYQNKVYGLLGAHNLEPYLDFTLPGGKHTEDKSEFYNSYGVGGCASPAKITQITEKATECKDLFNENSTMVYGYMFVNMKTYLEACSNAVSKQSTPEQKSAKACLFASAYVTAVHKAGGIFLDVPIGHCEKYAVCPALSGELISEFKAPFTRADVVLVVEEDVKNEEVFKNLVVPLVPALTAELKKEGLTDVHFTLIGYGSTAWPQHYTKNGEFEFDGSNSKFSFVDASDKEATSTQLAAAQSPKDRIKWFLRYLNLLGDSSLTDALTQAAINPFRPGSAKAIVIVGATQPKRRPADSLSISFPLTLANARGAKIAYVGPIKASIKNNTADDIVGFNQDQVFLLNECKPGAIVGNEVLSDALEIDHKENFFADVFKPQAGAFNSEVFLKSNPEQKKIFTEIVANTLAKKLSKPTSEVCTCFQPNDTPAVPVCVPNAFSNTVDIFQTIKTIS</sequence>
<comment type="caution">
    <text evidence="3">Lacks conserved residue(s) required for the propagation of feature annotation.</text>
</comment>
<evidence type="ECO:0000256" key="5">
    <source>
        <dbReference type="SAM" id="MobiDB-lite"/>
    </source>
</evidence>
<dbReference type="InterPro" id="IPR001747">
    <property type="entry name" value="Vitellogenin_N"/>
</dbReference>
<dbReference type="InterPro" id="IPR011030">
    <property type="entry name" value="Lipovitellin_superhlx_dom"/>
</dbReference>
<dbReference type="PROSITE" id="PS51211">
    <property type="entry name" value="VITELLOGENIN"/>
    <property type="match status" value="1"/>
</dbReference>
<evidence type="ECO:0000256" key="4">
    <source>
        <dbReference type="SAM" id="Coils"/>
    </source>
</evidence>
<dbReference type="Pfam" id="PF00094">
    <property type="entry name" value="VWD"/>
    <property type="match status" value="1"/>
</dbReference>
<feature type="chain" id="PRO_5034927184" evidence="6">
    <location>
        <begin position="24"/>
        <end position="3503"/>
    </location>
</feature>
<proteinExistence type="predicted"/>
<evidence type="ECO:0000256" key="1">
    <source>
        <dbReference type="ARBA" id="ARBA00022729"/>
    </source>
</evidence>
<feature type="region of interest" description="Disordered" evidence="5">
    <location>
        <begin position="1302"/>
        <end position="1321"/>
    </location>
</feature>
<name>A0A8D8WCP4_9HEMI</name>
<keyword evidence="1 6" id="KW-0732">Signal</keyword>
<feature type="compositionally biased region" description="Polar residues" evidence="5">
    <location>
        <begin position="1304"/>
        <end position="1321"/>
    </location>
</feature>
<evidence type="ECO:0000259" key="8">
    <source>
        <dbReference type="PROSITE" id="PS51233"/>
    </source>
</evidence>
<reference evidence="9" key="1">
    <citation type="submission" date="2021-05" db="EMBL/GenBank/DDBJ databases">
        <authorList>
            <person name="Alioto T."/>
            <person name="Alioto T."/>
            <person name="Gomez Garrido J."/>
        </authorList>
    </citation>
    <scope>NUCLEOTIDE SEQUENCE</scope>
</reference>
<keyword evidence="4" id="KW-0175">Coiled coil</keyword>
<feature type="domain" description="VWFD" evidence="8">
    <location>
        <begin position="2934"/>
        <end position="3099"/>
    </location>
</feature>
<dbReference type="InterPro" id="IPR015819">
    <property type="entry name" value="Lipid_transp_b-sht_shell"/>
</dbReference>
<dbReference type="GO" id="GO:0005319">
    <property type="term" value="F:lipid transporter activity"/>
    <property type="evidence" value="ECO:0007669"/>
    <property type="project" value="InterPro"/>
</dbReference>